<name>A0A219ASB9_METCM</name>
<organism evidence="1 2">
    <name type="scientific">Pochonia chlamydosporia 170</name>
    <dbReference type="NCBI Taxonomy" id="1380566"/>
    <lineage>
        <taxon>Eukaryota</taxon>
        <taxon>Fungi</taxon>
        <taxon>Dikarya</taxon>
        <taxon>Ascomycota</taxon>
        <taxon>Pezizomycotina</taxon>
        <taxon>Sordariomycetes</taxon>
        <taxon>Hypocreomycetidae</taxon>
        <taxon>Hypocreales</taxon>
        <taxon>Clavicipitaceae</taxon>
        <taxon>Pochonia</taxon>
    </lineage>
</organism>
<dbReference type="GeneID" id="33936346"/>
<reference evidence="1 2" key="1">
    <citation type="journal article" date="2016" name="PLoS Pathog.">
        <title>Biosynthesis of antibiotic leucinostatins in bio-control fungus Purpureocillium lilacinum and their inhibition on phytophthora revealed by genome mining.</title>
        <authorList>
            <person name="Wang G."/>
            <person name="Liu Z."/>
            <person name="Lin R."/>
            <person name="Li E."/>
            <person name="Mao Z."/>
            <person name="Ling J."/>
            <person name="Yang Y."/>
            <person name="Yin W.B."/>
            <person name="Xie B."/>
        </authorList>
    </citation>
    <scope>NUCLEOTIDE SEQUENCE [LARGE SCALE GENOMIC DNA]</scope>
    <source>
        <strain evidence="1">170</strain>
    </source>
</reference>
<proteinExistence type="predicted"/>
<dbReference type="Proteomes" id="UP000078397">
    <property type="component" value="Unassembled WGS sequence"/>
</dbReference>
<comment type="caution">
    <text evidence="1">The sequence shown here is derived from an EMBL/GenBank/DDBJ whole genome shotgun (WGS) entry which is preliminary data.</text>
</comment>
<dbReference type="RefSeq" id="XP_022285907.1">
    <property type="nucleotide sequence ID" value="XM_022429076.1"/>
</dbReference>
<protein>
    <submittedName>
        <fullName evidence="1">Uncharacterized protein</fullName>
    </submittedName>
</protein>
<dbReference type="AlphaFoldDB" id="A0A219ASB9"/>
<dbReference type="KEGG" id="pchm:VFPPC_17362"/>
<keyword evidence="2" id="KW-1185">Reference proteome</keyword>
<accession>A0A219ASB9</accession>
<dbReference type="EMBL" id="LSBJ02000001">
    <property type="protein sequence ID" value="OWT43489.1"/>
    <property type="molecule type" value="Genomic_DNA"/>
</dbReference>
<evidence type="ECO:0000313" key="2">
    <source>
        <dbReference type="Proteomes" id="UP000078397"/>
    </source>
</evidence>
<gene>
    <name evidence="1" type="ORF">VFPPC_17362</name>
</gene>
<sequence>MMAKWPFGSLDGLAREVGLQDGTHQSTTNNDMQEESACCRCNRTVVSHCMRVLDDELALSRNSSPAPQPATQPAVPDKVMAPGCLAGLMDVPVTECEPLDECRWPDGDLRYLLLDGTNNCKSEGLVYVFFFWYLHLARDLASNWPRTCSNID</sequence>
<evidence type="ECO:0000313" key="1">
    <source>
        <dbReference type="EMBL" id="OWT43489.1"/>
    </source>
</evidence>